<dbReference type="Proteomes" id="UP001596220">
    <property type="component" value="Unassembled WGS sequence"/>
</dbReference>
<dbReference type="PROSITE" id="PS00018">
    <property type="entry name" value="EF_HAND_1"/>
    <property type="match status" value="1"/>
</dbReference>
<protein>
    <submittedName>
        <fullName evidence="4">Caspase family protein</fullName>
    </submittedName>
</protein>
<dbReference type="SUPFAM" id="SSF54849">
    <property type="entry name" value="GroEL-intermediate domain like"/>
    <property type="match status" value="1"/>
</dbReference>
<dbReference type="SUPFAM" id="SSF48592">
    <property type="entry name" value="GroEL equatorial domain-like"/>
    <property type="match status" value="1"/>
</dbReference>
<comment type="caution">
    <text evidence="4">The sequence shown here is derived from an EMBL/GenBank/DDBJ whole genome shotgun (WGS) entry which is preliminary data.</text>
</comment>
<dbReference type="Gene3D" id="3.30.260.10">
    <property type="entry name" value="TCP-1-like chaperonin intermediate domain"/>
    <property type="match status" value="2"/>
</dbReference>
<accession>A0ABW1NY47</accession>
<dbReference type="PANTHER" id="PTHR45633">
    <property type="entry name" value="60 KDA HEAT SHOCK PROTEIN, MITOCHONDRIAL"/>
    <property type="match status" value="1"/>
</dbReference>
<dbReference type="InterPro" id="IPR018247">
    <property type="entry name" value="EF_Hand_1_Ca_BS"/>
</dbReference>
<dbReference type="Gene3D" id="1.10.560.10">
    <property type="entry name" value="GroEL-like equatorial domain"/>
    <property type="match status" value="2"/>
</dbReference>
<dbReference type="Pfam" id="PF00656">
    <property type="entry name" value="Peptidase_C14"/>
    <property type="match status" value="1"/>
</dbReference>
<gene>
    <name evidence="4" type="ORF">ACFP3R_03380</name>
</gene>
<feature type="domain" description="Peptidase C14 caspase" evidence="3">
    <location>
        <begin position="3"/>
        <end position="251"/>
    </location>
</feature>
<name>A0ABW1NY47_9PSEU</name>
<dbReference type="InterPro" id="IPR001844">
    <property type="entry name" value="Cpn60/GroEL"/>
</dbReference>
<dbReference type="InterPro" id="IPR027410">
    <property type="entry name" value="TCP-1-like_intermed_sf"/>
</dbReference>
<dbReference type="RefSeq" id="WP_380632637.1">
    <property type="nucleotide sequence ID" value="NZ_JBHSQO010000002.1"/>
</dbReference>
<organism evidence="4 5">
    <name type="scientific">Saccharothrix lopnurensis</name>
    <dbReference type="NCBI Taxonomy" id="1670621"/>
    <lineage>
        <taxon>Bacteria</taxon>
        <taxon>Bacillati</taxon>
        <taxon>Actinomycetota</taxon>
        <taxon>Actinomycetes</taxon>
        <taxon>Pseudonocardiales</taxon>
        <taxon>Pseudonocardiaceae</taxon>
        <taxon>Saccharothrix</taxon>
    </lineage>
</organism>
<dbReference type="EMBL" id="JBHSQO010000002">
    <property type="protein sequence ID" value="MFC6088300.1"/>
    <property type="molecule type" value="Genomic_DNA"/>
</dbReference>
<dbReference type="NCBIfam" id="NF047832">
    <property type="entry name" value="caspase_w_EACC1"/>
    <property type="match status" value="1"/>
</dbReference>
<comment type="similarity">
    <text evidence="1">Belongs to the chaperonin (HSP60) family.</text>
</comment>
<keyword evidence="5" id="KW-1185">Reference proteome</keyword>
<proteinExistence type="inferred from homology"/>
<evidence type="ECO:0000256" key="2">
    <source>
        <dbReference type="ARBA" id="ARBA00023186"/>
    </source>
</evidence>
<dbReference type="Gene3D" id="3.40.50.1460">
    <property type="match status" value="1"/>
</dbReference>
<reference evidence="5" key="1">
    <citation type="journal article" date="2019" name="Int. J. Syst. Evol. Microbiol.">
        <title>The Global Catalogue of Microorganisms (GCM) 10K type strain sequencing project: providing services to taxonomists for standard genome sequencing and annotation.</title>
        <authorList>
            <consortium name="The Broad Institute Genomics Platform"/>
            <consortium name="The Broad Institute Genome Sequencing Center for Infectious Disease"/>
            <person name="Wu L."/>
            <person name="Ma J."/>
        </authorList>
    </citation>
    <scope>NUCLEOTIDE SEQUENCE [LARGE SCALE GENOMIC DNA]</scope>
    <source>
        <strain evidence="5">CGMCC 4.7246</strain>
    </source>
</reference>
<evidence type="ECO:0000256" key="1">
    <source>
        <dbReference type="ARBA" id="ARBA00006607"/>
    </source>
</evidence>
<dbReference type="Gene3D" id="3.50.7.10">
    <property type="entry name" value="GroEL"/>
    <property type="match status" value="1"/>
</dbReference>
<dbReference type="SUPFAM" id="SSF52029">
    <property type="entry name" value="GroEL apical domain-like"/>
    <property type="match status" value="1"/>
</dbReference>
<sequence length="702" mass="72771">MGRHALLVATGEYDDARLSRLRAPEQDVERLAAVLEDPEVGGFTSVEVLRDRPGADVRRAVEDLLAPRAPDDLVLLYFSCHGLVSPSGRLYFAAADTVQDRPAGTAIPRSFLNEQLEDCRAAGRVLVLDCCFSGAFVEGFKAAAGTVPAVAGLDVVGPDVAGLDVAGLDDAGEGYVVMTASNAYEYAFEQDSLSLDAPVASLFTDVLIEGLAGGGADLDGDGWIDAAELFAYARAGVRVRRPDQTPQFFAHGASAPLRLARAGGSPERGPRRTASYTPGQLLVARGFRAAAEPVCRTLGPMGRRAVVFVDRRPVELADSSAIAAAYQPDDPRDSLGASYVRELVGQVLREAGDGAAPAVAVARGALAGLVDAMREGHDPVRLLRGVTAAARRAGELIAEAAEPLRPRDVGALAATAAGDRAVGEVIGHVAAVIGEDGPILVEEGKGFDLEHEFGRGLRIPAGYASGQFVTDPERREAVLVEARVLLFAGTLQAGLGLVEELREGHALLVVCEGLSHAVLVELLRLGGGPVVAVVVDPIELGRVHDLVKGVVLDHDLLAGASARSLGRVEKAVVTPGETVLFTGRTSAKHPAGLVRAGAGHVERVERAVRAVRSATTEGVVRGGGVGLAGIGAQLAAEATGTEEEVAGWRAFAVALAEPAERIARNAAVTPADLDPSLLDSAGVARVVVDAAARTACRFLLVA</sequence>
<evidence type="ECO:0000259" key="3">
    <source>
        <dbReference type="Pfam" id="PF00656"/>
    </source>
</evidence>
<evidence type="ECO:0000313" key="5">
    <source>
        <dbReference type="Proteomes" id="UP001596220"/>
    </source>
</evidence>
<dbReference type="InterPro" id="IPR027413">
    <property type="entry name" value="GROEL-like_equatorial_sf"/>
</dbReference>
<evidence type="ECO:0000313" key="4">
    <source>
        <dbReference type="EMBL" id="MFC6088300.1"/>
    </source>
</evidence>
<dbReference type="InterPro" id="IPR011600">
    <property type="entry name" value="Pept_C14_caspase"/>
</dbReference>
<keyword evidence="2" id="KW-0143">Chaperone</keyword>
<dbReference type="InterPro" id="IPR027409">
    <property type="entry name" value="GroEL-like_apical_dom_sf"/>
</dbReference>